<evidence type="ECO:0000256" key="1">
    <source>
        <dbReference type="ARBA" id="ARBA00022553"/>
    </source>
</evidence>
<evidence type="ECO:0000256" key="3">
    <source>
        <dbReference type="ARBA" id="ARBA00023163"/>
    </source>
</evidence>
<dbReference type="GO" id="GO:0000160">
    <property type="term" value="P:phosphorelay signal transduction system"/>
    <property type="evidence" value="ECO:0007669"/>
    <property type="project" value="InterPro"/>
</dbReference>
<organism evidence="6 7">
    <name type="scientific">Plantimonas leprariae</name>
    <dbReference type="NCBI Taxonomy" id="2615207"/>
    <lineage>
        <taxon>Bacteria</taxon>
        <taxon>Pseudomonadati</taxon>
        <taxon>Pseudomonadota</taxon>
        <taxon>Alphaproteobacteria</taxon>
        <taxon>Hyphomicrobiales</taxon>
        <taxon>Aurantimonadaceae</taxon>
        <taxon>Plantimonas</taxon>
    </lineage>
</organism>
<dbReference type="InterPro" id="IPR001789">
    <property type="entry name" value="Sig_transdc_resp-reg_receiver"/>
</dbReference>
<gene>
    <name evidence="6" type="ORF">F6X38_21520</name>
</gene>
<feature type="domain" description="Response regulatory" evidence="5">
    <location>
        <begin position="11"/>
        <end position="125"/>
    </location>
</feature>
<dbReference type="Gene3D" id="3.40.50.2300">
    <property type="match status" value="1"/>
</dbReference>
<evidence type="ECO:0000259" key="5">
    <source>
        <dbReference type="PROSITE" id="PS50110"/>
    </source>
</evidence>
<dbReference type="RefSeq" id="WP_150973485.1">
    <property type="nucleotide sequence ID" value="NZ_VZDO01000024.1"/>
</dbReference>
<accession>A0A7V7TXW8</accession>
<sequence>MTDAPDDRRPFALVVDDDPLILMDALDILSDAGFRPLEARDVDAAEAILVEYADEITLLFTDVQMPGGRDGFDLARLTAERWPAIGILVSSGMANPDPGVLPEGAIFLRKPFSAELIHDRLHVLLPEGRKPDPLKQRARPH</sequence>
<reference evidence="6 7" key="1">
    <citation type="submission" date="2019-09" db="EMBL/GenBank/DDBJ databases">
        <title>YIM 132180 draft genome.</title>
        <authorList>
            <person name="Zhang K."/>
        </authorList>
    </citation>
    <scope>NUCLEOTIDE SEQUENCE [LARGE SCALE GENOMIC DNA]</scope>
    <source>
        <strain evidence="6 7">YIM 132180</strain>
    </source>
</reference>
<evidence type="ECO:0000256" key="4">
    <source>
        <dbReference type="PROSITE-ProRule" id="PRU00169"/>
    </source>
</evidence>
<evidence type="ECO:0000256" key="2">
    <source>
        <dbReference type="ARBA" id="ARBA00023015"/>
    </source>
</evidence>
<dbReference type="InterPro" id="IPR011006">
    <property type="entry name" value="CheY-like_superfamily"/>
</dbReference>
<dbReference type="PANTHER" id="PTHR44591:SF3">
    <property type="entry name" value="RESPONSE REGULATORY DOMAIN-CONTAINING PROTEIN"/>
    <property type="match status" value="1"/>
</dbReference>
<dbReference type="SMART" id="SM00448">
    <property type="entry name" value="REC"/>
    <property type="match status" value="1"/>
</dbReference>
<keyword evidence="1 4" id="KW-0597">Phosphoprotein</keyword>
<name>A0A7V7TXW8_9HYPH</name>
<dbReference type="Pfam" id="PF00072">
    <property type="entry name" value="Response_reg"/>
    <property type="match status" value="1"/>
</dbReference>
<proteinExistence type="predicted"/>
<feature type="modified residue" description="4-aspartylphosphate" evidence="4">
    <location>
        <position position="62"/>
    </location>
</feature>
<evidence type="ECO:0000313" key="6">
    <source>
        <dbReference type="EMBL" id="KAB0676288.1"/>
    </source>
</evidence>
<keyword evidence="7" id="KW-1185">Reference proteome</keyword>
<evidence type="ECO:0000313" key="7">
    <source>
        <dbReference type="Proteomes" id="UP000432089"/>
    </source>
</evidence>
<dbReference type="EMBL" id="VZDO01000024">
    <property type="protein sequence ID" value="KAB0676288.1"/>
    <property type="molecule type" value="Genomic_DNA"/>
</dbReference>
<keyword evidence="3" id="KW-0804">Transcription</keyword>
<dbReference type="AlphaFoldDB" id="A0A7V7TXW8"/>
<dbReference type="PROSITE" id="PS50110">
    <property type="entry name" value="RESPONSE_REGULATORY"/>
    <property type="match status" value="1"/>
</dbReference>
<comment type="caution">
    <text evidence="6">The sequence shown here is derived from an EMBL/GenBank/DDBJ whole genome shotgun (WGS) entry which is preliminary data.</text>
</comment>
<dbReference type="Proteomes" id="UP000432089">
    <property type="component" value="Unassembled WGS sequence"/>
</dbReference>
<dbReference type="PANTHER" id="PTHR44591">
    <property type="entry name" value="STRESS RESPONSE REGULATOR PROTEIN 1"/>
    <property type="match status" value="1"/>
</dbReference>
<dbReference type="InterPro" id="IPR050595">
    <property type="entry name" value="Bact_response_regulator"/>
</dbReference>
<dbReference type="SUPFAM" id="SSF52172">
    <property type="entry name" value="CheY-like"/>
    <property type="match status" value="1"/>
</dbReference>
<protein>
    <submittedName>
        <fullName evidence="6">Response regulator</fullName>
    </submittedName>
</protein>
<keyword evidence="2" id="KW-0805">Transcription regulation</keyword>